<keyword evidence="3" id="KW-1185">Reference proteome</keyword>
<dbReference type="AlphaFoldDB" id="A0A9Q1IPR5"/>
<organism evidence="2 3">
    <name type="scientific">Synaphobranchus kaupii</name>
    <name type="common">Kaup's arrowtooth eel</name>
    <dbReference type="NCBI Taxonomy" id="118154"/>
    <lineage>
        <taxon>Eukaryota</taxon>
        <taxon>Metazoa</taxon>
        <taxon>Chordata</taxon>
        <taxon>Craniata</taxon>
        <taxon>Vertebrata</taxon>
        <taxon>Euteleostomi</taxon>
        <taxon>Actinopterygii</taxon>
        <taxon>Neopterygii</taxon>
        <taxon>Teleostei</taxon>
        <taxon>Anguilliformes</taxon>
        <taxon>Synaphobranchidae</taxon>
        <taxon>Synaphobranchus</taxon>
    </lineage>
</organism>
<feature type="compositionally biased region" description="Polar residues" evidence="1">
    <location>
        <begin position="50"/>
        <end position="80"/>
    </location>
</feature>
<gene>
    <name evidence="2" type="ORF">SKAU_G00250540</name>
</gene>
<comment type="caution">
    <text evidence="2">The sequence shown here is derived from an EMBL/GenBank/DDBJ whole genome shotgun (WGS) entry which is preliminary data.</text>
</comment>
<evidence type="ECO:0000313" key="2">
    <source>
        <dbReference type="EMBL" id="KAJ8349924.1"/>
    </source>
</evidence>
<dbReference type="Proteomes" id="UP001152622">
    <property type="component" value="Chromosome 9"/>
</dbReference>
<name>A0A9Q1IPR5_SYNKA</name>
<reference evidence="2" key="1">
    <citation type="journal article" date="2023" name="Science">
        <title>Genome structures resolve the early diversification of teleost fishes.</title>
        <authorList>
            <person name="Parey E."/>
            <person name="Louis A."/>
            <person name="Montfort J."/>
            <person name="Bouchez O."/>
            <person name="Roques C."/>
            <person name="Iampietro C."/>
            <person name="Lluch J."/>
            <person name="Castinel A."/>
            <person name="Donnadieu C."/>
            <person name="Desvignes T."/>
            <person name="Floi Bucao C."/>
            <person name="Jouanno E."/>
            <person name="Wen M."/>
            <person name="Mejri S."/>
            <person name="Dirks R."/>
            <person name="Jansen H."/>
            <person name="Henkel C."/>
            <person name="Chen W.J."/>
            <person name="Zahm M."/>
            <person name="Cabau C."/>
            <person name="Klopp C."/>
            <person name="Thompson A.W."/>
            <person name="Robinson-Rechavi M."/>
            <person name="Braasch I."/>
            <person name="Lecointre G."/>
            <person name="Bobe J."/>
            <person name="Postlethwait J.H."/>
            <person name="Berthelot C."/>
            <person name="Roest Crollius H."/>
            <person name="Guiguen Y."/>
        </authorList>
    </citation>
    <scope>NUCLEOTIDE SEQUENCE</scope>
    <source>
        <strain evidence="2">WJC10195</strain>
    </source>
</reference>
<feature type="compositionally biased region" description="Basic and acidic residues" evidence="1">
    <location>
        <begin position="81"/>
        <end position="92"/>
    </location>
</feature>
<feature type="compositionally biased region" description="Polar residues" evidence="1">
    <location>
        <begin position="1"/>
        <end position="11"/>
    </location>
</feature>
<feature type="region of interest" description="Disordered" evidence="1">
    <location>
        <begin position="42"/>
        <end position="104"/>
    </location>
</feature>
<protein>
    <submittedName>
        <fullName evidence="2">Uncharacterized protein</fullName>
    </submittedName>
</protein>
<dbReference type="EMBL" id="JAINUF010000009">
    <property type="protein sequence ID" value="KAJ8349924.1"/>
    <property type="molecule type" value="Genomic_DNA"/>
</dbReference>
<feature type="region of interest" description="Disordered" evidence="1">
    <location>
        <begin position="1"/>
        <end position="23"/>
    </location>
</feature>
<evidence type="ECO:0000256" key="1">
    <source>
        <dbReference type="SAM" id="MobiDB-lite"/>
    </source>
</evidence>
<sequence>MASTPLRSATGQHPEAAGCGTTEKTDVALKAPFSRAVKCTWRSRLRQRRSGPTGSATPRTDLGETSSPAPCWIITTNTSVSERREEEHDKNKTCLKPIVRNETT</sequence>
<evidence type="ECO:0000313" key="3">
    <source>
        <dbReference type="Proteomes" id="UP001152622"/>
    </source>
</evidence>
<proteinExistence type="predicted"/>
<accession>A0A9Q1IPR5</accession>